<sequence length="591" mass="62235">MAGPPHRPRPPVPRRLRPRRHARRRPAGGDRGRHRRAPRGTPVTDLLRSCARARWRTLAFATAGGVVRQATLLAIPWCVQRALDDGVVAGNPGATARWALAAAVLAAVQFVALATWQWQARMAEARTGADLRNRLTAHLAGLDRAALAGYGHGDLAMRASRDIDQIRMWVYGLPVWAIIATTFAIVLPGVAALDLVLLGVTVLMVPLLAAVNLVFPAPYERAGKRLSDAHAARADAVEDLLSSGAAVRGIGGVPALLERHDARSAEVERLTGDVARIQSAWAALGPAVPRLAIAAGVALGGFAALDGRITVGGLVAFAVWMGTFTIAVTVLVDRLVDRGNAAVAARRLDELFALRPSVSDPADPAPAGRRGTLTASGVTARYGGRVVLGPVDLKIRSGEFVAVTGPTGSGKSTLLRLLARLDDPDTGTVVWDGTDVRRLGLDGLRAALVTVPQRPVVLSGTVADNLRVGRDVDQAALERACRDACVHDDVMALPDGYATELGEGGSSLSGGQVQRLALARAFLRAGERAGGVLLLDDVTSALDTDTERRILERLARRDPGTSVVFVTHRTAVMSAADRVVELSGPGGERRG</sequence>
<evidence type="ECO:0000256" key="4">
    <source>
        <dbReference type="ARBA" id="ARBA00022840"/>
    </source>
</evidence>
<keyword evidence="5 8" id="KW-1133">Transmembrane helix</keyword>
<evidence type="ECO:0000256" key="6">
    <source>
        <dbReference type="ARBA" id="ARBA00023136"/>
    </source>
</evidence>
<dbReference type="InterPro" id="IPR003593">
    <property type="entry name" value="AAA+_ATPase"/>
</dbReference>
<feature type="domain" description="ABC transporter" evidence="9">
    <location>
        <begin position="373"/>
        <end position="591"/>
    </location>
</feature>
<dbReference type="Proteomes" id="UP000262882">
    <property type="component" value="Unassembled WGS sequence"/>
</dbReference>
<evidence type="ECO:0000313" key="12">
    <source>
        <dbReference type="Proteomes" id="UP000262882"/>
    </source>
</evidence>
<evidence type="ECO:0000259" key="10">
    <source>
        <dbReference type="PROSITE" id="PS50929"/>
    </source>
</evidence>
<feature type="transmembrane region" description="Helical" evidence="8">
    <location>
        <begin position="195"/>
        <end position="215"/>
    </location>
</feature>
<reference evidence="11 12" key="1">
    <citation type="submission" date="2018-08" db="EMBL/GenBank/DDBJ databases">
        <title>Actinomadura spongicola sp. nov., isolated from marine sponge Leucetta chagosensis.</title>
        <authorList>
            <person name="Li L."/>
            <person name="Lin H.W."/>
        </authorList>
    </citation>
    <scope>NUCLEOTIDE SEQUENCE [LARGE SCALE GENOMIC DNA]</scope>
    <source>
        <strain evidence="11 12">LHW52907</strain>
    </source>
</reference>
<dbReference type="PROSITE" id="PS50893">
    <property type="entry name" value="ABC_TRANSPORTER_2"/>
    <property type="match status" value="1"/>
</dbReference>
<feature type="transmembrane region" description="Helical" evidence="8">
    <location>
        <begin position="168"/>
        <end position="189"/>
    </location>
</feature>
<proteinExistence type="predicted"/>
<dbReference type="InterPro" id="IPR011527">
    <property type="entry name" value="ABC1_TM_dom"/>
</dbReference>
<feature type="compositionally biased region" description="Basic residues" evidence="7">
    <location>
        <begin position="1"/>
        <end position="38"/>
    </location>
</feature>
<keyword evidence="2 8" id="KW-0812">Transmembrane</keyword>
<dbReference type="SUPFAM" id="SSF90123">
    <property type="entry name" value="ABC transporter transmembrane region"/>
    <property type="match status" value="1"/>
</dbReference>
<dbReference type="InterPro" id="IPR003439">
    <property type="entry name" value="ABC_transporter-like_ATP-bd"/>
</dbReference>
<evidence type="ECO:0000256" key="8">
    <source>
        <dbReference type="SAM" id="Phobius"/>
    </source>
</evidence>
<evidence type="ECO:0000313" key="11">
    <source>
        <dbReference type="EMBL" id="RFS82992.1"/>
    </source>
</evidence>
<evidence type="ECO:0000256" key="7">
    <source>
        <dbReference type="SAM" id="MobiDB-lite"/>
    </source>
</evidence>
<protein>
    <submittedName>
        <fullName evidence="11">ABC transporter ATP-binding protein</fullName>
    </submittedName>
</protein>
<dbReference type="SUPFAM" id="SSF52540">
    <property type="entry name" value="P-loop containing nucleoside triphosphate hydrolases"/>
    <property type="match status" value="1"/>
</dbReference>
<dbReference type="PANTHER" id="PTHR24221:SF654">
    <property type="entry name" value="ATP-BINDING CASSETTE SUB-FAMILY B MEMBER 6"/>
    <property type="match status" value="1"/>
</dbReference>
<dbReference type="SMART" id="SM00382">
    <property type="entry name" value="AAA"/>
    <property type="match status" value="1"/>
</dbReference>
<comment type="caution">
    <text evidence="11">The sequence shown here is derived from an EMBL/GenBank/DDBJ whole genome shotgun (WGS) entry which is preliminary data.</text>
</comment>
<evidence type="ECO:0000256" key="3">
    <source>
        <dbReference type="ARBA" id="ARBA00022741"/>
    </source>
</evidence>
<feature type="transmembrane region" description="Helical" evidence="8">
    <location>
        <begin position="311"/>
        <end position="332"/>
    </location>
</feature>
<dbReference type="Gene3D" id="1.20.1560.10">
    <property type="entry name" value="ABC transporter type 1, transmembrane domain"/>
    <property type="match status" value="1"/>
</dbReference>
<dbReference type="PANTHER" id="PTHR24221">
    <property type="entry name" value="ATP-BINDING CASSETTE SUB-FAMILY B"/>
    <property type="match status" value="1"/>
</dbReference>
<accession>A0A372GCU6</accession>
<feature type="transmembrane region" description="Helical" evidence="8">
    <location>
        <begin position="97"/>
        <end position="116"/>
    </location>
</feature>
<feature type="transmembrane region" description="Helical" evidence="8">
    <location>
        <begin position="58"/>
        <end position="77"/>
    </location>
</feature>
<evidence type="ECO:0000259" key="9">
    <source>
        <dbReference type="PROSITE" id="PS50893"/>
    </source>
</evidence>
<evidence type="ECO:0000256" key="5">
    <source>
        <dbReference type="ARBA" id="ARBA00022989"/>
    </source>
</evidence>
<keyword evidence="12" id="KW-1185">Reference proteome</keyword>
<organism evidence="11 12">
    <name type="scientific">Actinomadura spongiicola</name>
    <dbReference type="NCBI Taxonomy" id="2303421"/>
    <lineage>
        <taxon>Bacteria</taxon>
        <taxon>Bacillati</taxon>
        <taxon>Actinomycetota</taxon>
        <taxon>Actinomycetes</taxon>
        <taxon>Streptosporangiales</taxon>
        <taxon>Thermomonosporaceae</taxon>
        <taxon>Actinomadura</taxon>
    </lineage>
</organism>
<comment type="subcellular location">
    <subcellularLocation>
        <location evidence="1">Cell membrane</location>
        <topology evidence="1">Multi-pass membrane protein</topology>
    </subcellularLocation>
</comment>
<evidence type="ECO:0000256" key="1">
    <source>
        <dbReference type="ARBA" id="ARBA00004651"/>
    </source>
</evidence>
<dbReference type="Gene3D" id="3.40.50.300">
    <property type="entry name" value="P-loop containing nucleotide triphosphate hydrolases"/>
    <property type="match status" value="1"/>
</dbReference>
<dbReference type="CDD" id="cd03228">
    <property type="entry name" value="ABCC_MRP_Like"/>
    <property type="match status" value="1"/>
</dbReference>
<feature type="region of interest" description="Disordered" evidence="7">
    <location>
        <begin position="1"/>
        <end position="42"/>
    </location>
</feature>
<feature type="transmembrane region" description="Helical" evidence="8">
    <location>
        <begin position="287"/>
        <end position="305"/>
    </location>
</feature>
<dbReference type="GO" id="GO:0140359">
    <property type="term" value="F:ABC-type transporter activity"/>
    <property type="evidence" value="ECO:0007669"/>
    <property type="project" value="InterPro"/>
</dbReference>
<name>A0A372GCU6_9ACTN</name>
<evidence type="ECO:0000256" key="2">
    <source>
        <dbReference type="ARBA" id="ARBA00022692"/>
    </source>
</evidence>
<feature type="domain" description="ABC transmembrane type-1" evidence="10">
    <location>
        <begin position="59"/>
        <end position="340"/>
    </location>
</feature>
<keyword evidence="6 8" id="KW-0472">Membrane</keyword>
<dbReference type="PROSITE" id="PS50929">
    <property type="entry name" value="ABC_TM1F"/>
    <property type="match status" value="1"/>
</dbReference>
<gene>
    <name evidence="11" type="ORF">D0T12_22600</name>
</gene>
<keyword evidence="4 11" id="KW-0067">ATP-binding</keyword>
<dbReference type="GO" id="GO:0034040">
    <property type="term" value="F:ATPase-coupled lipid transmembrane transporter activity"/>
    <property type="evidence" value="ECO:0007669"/>
    <property type="project" value="TreeGrafter"/>
</dbReference>
<keyword evidence="3" id="KW-0547">Nucleotide-binding</keyword>
<dbReference type="AlphaFoldDB" id="A0A372GCU6"/>
<dbReference type="EMBL" id="QVNQ01000007">
    <property type="protein sequence ID" value="RFS82992.1"/>
    <property type="molecule type" value="Genomic_DNA"/>
</dbReference>
<dbReference type="InterPro" id="IPR027417">
    <property type="entry name" value="P-loop_NTPase"/>
</dbReference>
<dbReference type="Pfam" id="PF00664">
    <property type="entry name" value="ABC_membrane"/>
    <property type="match status" value="1"/>
</dbReference>
<dbReference type="GO" id="GO:0005886">
    <property type="term" value="C:plasma membrane"/>
    <property type="evidence" value="ECO:0007669"/>
    <property type="project" value="UniProtKB-SubCell"/>
</dbReference>
<dbReference type="GO" id="GO:0016887">
    <property type="term" value="F:ATP hydrolysis activity"/>
    <property type="evidence" value="ECO:0007669"/>
    <property type="project" value="InterPro"/>
</dbReference>
<dbReference type="InterPro" id="IPR039421">
    <property type="entry name" value="Type_1_exporter"/>
</dbReference>
<dbReference type="GO" id="GO:0005524">
    <property type="term" value="F:ATP binding"/>
    <property type="evidence" value="ECO:0007669"/>
    <property type="project" value="UniProtKB-KW"/>
</dbReference>
<dbReference type="Pfam" id="PF00005">
    <property type="entry name" value="ABC_tran"/>
    <property type="match status" value="1"/>
</dbReference>
<dbReference type="InterPro" id="IPR036640">
    <property type="entry name" value="ABC1_TM_sf"/>
</dbReference>